<evidence type="ECO:0000256" key="1">
    <source>
        <dbReference type="ARBA" id="ARBA00022679"/>
    </source>
</evidence>
<dbReference type="SUPFAM" id="SSF55729">
    <property type="entry name" value="Acyl-CoA N-acyltransferases (Nat)"/>
    <property type="match status" value="1"/>
</dbReference>
<dbReference type="PANTHER" id="PTHR43877">
    <property type="entry name" value="AMINOALKYLPHOSPHONATE N-ACETYLTRANSFERASE-RELATED-RELATED"/>
    <property type="match status" value="1"/>
</dbReference>
<evidence type="ECO:0000313" key="4">
    <source>
        <dbReference type="EMBL" id="KFZ37876.1"/>
    </source>
</evidence>
<evidence type="ECO:0000256" key="2">
    <source>
        <dbReference type="ARBA" id="ARBA00023315"/>
    </source>
</evidence>
<sequence>MQITIDPLTSADIIGLLQQHLDDMYATSPAESVHALDLDKLRQPDITFWSARKDGELLGCLALKVLDSDHAELKSMRTAPAARGKGVASALLQHALVQAAERGIRQVSLETGTMDYFAAARSLYRKFGFVSCEPFADYTLDPNSAFMTLHLQQLVTE</sequence>
<proteinExistence type="predicted"/>
<dbReference type="Proteomes" id="UP000029264">
    <property type="component" value="Unassembled WGS sequence"/>
</dbReference>
<dbReference type="RefSeq" id="WP_037441797.1">
    <property type="nucleotide sequence ID" value="NZ_JPEO01000004.1"/>
</dbReference>
<evidence type="ECO:0000259" key="3">
    <source>
        <dbReference type="PROSITE" id="PS51186"/>
    </source>
</evidence>
<organism evidence="4 5">
    <name type="scientific">Shewanella mangrovi</name>
    <dbReference type="NCBI Taxonomy" id="1515746"/>
    <lineage>
        <taxon>Bacteria</taxon>
        <taxon>Pseudomonadati</taxon>
        <taxon>Pseudomonadota</taxon>
        <taxon>Gammaproteobacteria</taxon>
        <taxon>Alteromonadales</taxon>
        <taxon>Shewanellaceae</taxon>
        <taxon>Shewanella</taxon>
    </lineage>
</organism>
<dbReference type="PANTHER" id="PTHR43877:SF5">
    <property type="entry name" value="BLL8307 PROTEIN"/>
    <property type="match status" value="1"/>
</dbReference>
<keyword evidence="2" id="KW-0012">Acyltransferase</keyword>
<dbReference type="STRING" id="1515746.HR45_08505"/>
<dbReference type="AlphaFoldDB" id="A0A094JZS3"/>
<dbReference type="eggNOG" id="COG0454">
    <property type="taxonomic scope" value="Bacteria"/>
</dbReference>
<dbReference type="OrthoDB" id="9803233at2"/>
<feature type="domain" description="N-acetyltransferase" evidence="3">
    <location>
        <begin position="3"/>
        <end position="152"/>
    </location>
</feature>
<dbReference type="Gene3D" id="3.40.630.30">
    <property type="match status" value="1"/>
</dbReference>
<dbReference type="InterPro" id="IPR016181">
    <property type="entry name" value="Acyl_CoA_acyltransferase"/>
</dbReference>
<dbReference type="InterPro" id="IPR050832">
    <property type="entry name" value="Bact_Acetyltransf"/>
</dbReference>
<keyword evidence="5" id="KW-1185">Reference proteome</keyword>
<dbReference type="GO" id="GO:0016747">
    <property type="term" value="F:acyltransferase activity, transferring groups other than amino-acyl groups"/>
    <property type="evidence" value="ECO:0007669"/>
    <property type="project" value="InterPro"/>
</dbReference>
<comment type="caution">
    <text evidence="4">The sequence shown here is derived from an EMBL/GenBank/DDBJ whole genome shotgun (WGS) entry which is preliminary data.</text>
</comment>
<dbReference type="CDD" id="cd04301">
    <property type="entry name" value="NAT_SF"/>
    <property type="match status" value="1"/>
</dbReference>
<keyword evidence="1 4" id="KW-0808">Transferase</keyword>
<evidence type="ECO:0000313" key="5">
    <source>
        <dbReference type="Proteomes" id="UP000029264"/>
    </source>
</evidence>
<dbReference type="Pfam" id="PF00583">
    <property type="entry name" value="Acetyltransf_1"/>
    <property type="match status" value="1"/>
</dbReference>
<name>A0A094JZS3_9GAMM</name>
<reference evidence="4 5" key="1">
    <citation type="submission" date="2014-06" db="EMBL/GenBank/DDBJ databases">
        <title>Shewanella sp. YQH10.</title>
        <authorList>
            <person name="Liu Y."/>
            <person name="Zeng R."/>
        </authorList>
    </citation>
    <scope>NUCLEOTIDE SEQUENCE [LARGE SCALE GENOMIC DNA]</scope>
    <source>
        <strain evidence="4 5">YQH10</strain>
    </source>
</reference>
<dbReference type="PROSITE" id="PS51186">
    <property type="entry name" value="GNAT"/>
    <property type="match status" value="1"/>
</dbReference>
<dbReference type="EMBL" id="JPEO01000004">
    <property type="protein sequence ID" value="KFZ37876.1"/>
    <property type="molecule type" value="Genomic_DNA"/>
</dbReference>
<protein>
    <submittedName>
        <fullName evidence="4">Acetyltransferase</fullName>
    </submittedName>
</protein>
<gene>
    <name evidence="4" type="ORF">HR45_08505</name>
</gene>
<dbReference type="InterPro" id="IPR000182">
    <property type="entry name" value="GNAT_dom"/>
</dbReference>
<accession>A0A094JZS3</accession>